<reference evidence="1 2" key="1">
    <citation type="submission" date="2018-05" db="EMBL/GenBank/DDBJ databases">
        <title>genome sequencing of Nitrosopumilus sp. NM25.</title>
        <authorList>
            <person name="Mori K."/>
            <person name="Nakagawa T."/>
        </authorList>
    </citation>
    <scope>NUCLEOTIDE SEQUENCE [LARGE SCALE GENOMIC DNA]</scope>
    <source>
        <strain evidence="1 2">NM25</strain>
    </source>
</reference>
<organism evidence="1 2">
    <name type="scientific">Nitrosopumilus zosterae</name>
    <dbReference type="NCBI Taxonomy" id="718286"/>
    <lineage>
        <taxon>Archaea</taxon>
        <taxon>Nitrososphaerota</taxon>
        <taxon>Nitrososphaeria</taxon>
        <taxon>Nitrosopumilales</taxon>
        <taxon>Nitrosopumilaceae</taxon>
        <taxon>Nitrosopumilus</taxon>
    </lineage>
</organism>
<keyword evidence="2" id="KW-1185">Reference proteome</keyword>
<name>A0A2S2KPZ2_9ARCH</name>
<gene>
    <name evidence="1" type="ORF">NZNM25_05510</name>
</gene>
<accession>A0A2S2KPZ2</accession>
<protein>
    <submittedName>
        <fullName evidence="1">Uncharacterized protein</fullName>
    </submittedName>
</protein>
<dbReference type="AlphaFoldDB" id="A0A2S2KPZ2"/>
<proteinExistence type="predicted"/>
<dbReference type="Proteomes" id="UP000245829">
    <property type="component" value="Unassembled WGS sequence"/>
</dbReference>
<evidence type="ECO:0000313" key="1">
    <source>
        <dbReference type="EMBL" id="GBH33760.1"/>
    </source>
</evidence>
<comment type="caution">
    <text evidence="1">The sequence shown here is derived from an EMBL/GenBank/DDBJ whole genome shotgun (WGS) entry which is preliminary data.</text>
</comment>
<evidence type="ECO:0000313" key="2">
    <source>
        <dbReference type="Proteomes" id="UP000245829"/>
    </source>
</evidence>
<dbReference type="EMBL" id="BGKI01000002">
    <property type="protein sequence ID" value="GBH33760.1"/>
    <property type="molecule type" value="Genomic_DNA"/>
</dbReference>
<sequence>MSLFGRFKLRLPNQFFVHGDDEFVDIWSDPFEPKERLMEFRTEIQNKIAQTPI</sequence>